<comment type="caution">
    <text evidence="1">The sequence shown here is derived from an EMBL/GenBank/DDBJ whole genome shotgun (WGS) entry which is preliminary data.</text>
</comment>
<proteinExistence type="predicted"/>
<dbReference type="EMBL" id="PKUN01000021">
    <property type="protein sequence ID" value="PLX61062.1"/>
    <property type="molecule type" value="Genomic_DNA"/>
</dbReference>
<accession>A0A2N6CV28</accession>
<sequence length="60" mass="6791">MTIDDTLNLLEKPQPFGNEVESCITLHDFIRDEATVALKRTSFAPCWMLLISPHVCVLCN</sequence>
<dbReference type="Proteomes" id="UP000235015">
    <property type="component" value="Unassembled WGS sequence"/>
</dbReference>
<evidence type="ECO:0000313" key="1">
    <source>
        <dbReference type="EMBL" id="PLX61062.1"/>
    </source>
</evidence>
<gene>
    <name evidence="1" type="ORF">C0630_11645</name>
</gene>
<evidence type="ECO:0000313" key="2">
    <source>
        <dbReference type="Proteomes" id="UP000235015"/>
    </source>
</evidence>
<protein>
    <submittedName>
        <fullName evidence="1">Uncharacterized protein</fullName>
    </submittedName>
</protein>
<name>A0A2N6CV28_9GAMM</name>
<dbReference type="AlphaFoldDB" id="A0A2N6CV28"/>
<organism evidence="1 2">
    <name type="scientific">Sedimenticola selenatireducens</name>
    <dbReference type="NCBI Taxonomy" id="191960"/>
    <lineage>
        <taxon>Bacteria</taxon>
        <taxon>Pseudomonadati</taxon>
        <taxon>Pseudomonadota</taxon>
        <taxon>Gammaproteobacteria</taxon>
        <taxon>Chromatiales</taxon>
        <taxon>Sedimenticolaceae</taxon>
        <taxon>Sedimenticola</taxon>
    </lineage>
</organism>
<reference evidence="1 2" key="1">
    <citation type="submission" date="2017-11" db="EMBL/GenBank/DDBJ databases">
        <title>Genome-resolved metagenomics identifies genetic mobility, metabolic interactions, and unexpected diversity in perchlorate-reducing communities.</title>
        <authorList>
            <person name="Barnum T.P."/>
            <person name="Figueroa I.A."/>
            <person name="Carlstrom C.I."/>
            <person name="Lucas L.N."/>
            <person name="Engelbrektson A.L."/>
            <person name="Coates J.D."/>
        </authorList>
    </citation>
    <scope>NUCLEOTIDE SEQUENCE [LARGE SCALE GENOMIC DNA]</scope>
    <source>
        <strain evidence="1">BM301</strain>
    </source>
</reference>